<dbReference type="AlphaFoldDB" id="A0A3E4YLY9"/>
<feature type="transmembrane region" description="Helical" evidence="1">
    <location>
        <begin position="6"/>
        <end position="27"/>
    </location>
</feature>
<evidence type="ECO:0000313" key="3">
    <source>
        <dbReference type="Proteomes" id="UP000260758"/>
    </source>
</evidence>
<keyword evidence="1" id="KW-0812">Transmembrane</keyword>
<sequence>MANLIISGGMLGTFIGGLLGLCISGCFSNQKSKIAITILSIIMFSFFITLGLYSDKTNFNDGYCVECGTKYDAITHKQSQTYYECPNCHYGVWH</sequence>
<name>A0A3E4YLY9_9FIRM</name>
<proteinExistence type="predicted"/>
<accession>A0A3E4YLY9</accession>
<evidence type="ECO:0000313" key="2">
    <source>
        <dbReference type="EMBL" id="RGM75603.1"/>
    </source>
</evidence>
<reference evidence="2 3" key="1">
    <citation type="submission" date="2018-08" db="EMBL/GenBank/DDBJ databases">
        <title>A genome reference for cultivated species of the human gut microbiota.</title>
        <authorList>
            <person name="Zou Y."/>
            <person name="Xue W."/>
            <person name="Luo G."/>
        </authorList>
    </citation>
    <scope>NUCLEOTIDE SEQUENCE [LARGE SCALE GENOMIC DNA]</scope>
    <source>
        <strain evidence="2 3">OM07-13</strain>
    </source>
</reference>
<evidence type="ECO:0000256" key="1">
    <source>
        <dbReference type="SAM" id="Phobius"/>
    </source>
</evidence>
<organism evidence="2 3">
    <name type="scientific">Agathobacter rectalis</name>
    <dbReference type="NCBI Taxonomy" id="39491"/>
    <lineage>
        <taxon>Bacteria</taxon>
        <taxon>Bacillati</taxon>
        <taxon>Bacillota</taxon>
        <taxon>Clostridia</taxon>
        <taxon>Lachnospirales</taxon>
        <taxon>Lachnospiraceae</taxon>
        <taxon>Agathobacter</taxon>
    </lineage>
</organism>
<dbReference type="Proteomes" id="UP000260758">
    <property type="component" value="Unassembled WGS sequence"/>
</dbReference>
<keyword evidence="1" id="KW-1133">Transmembrane helix</keyword>
<dbReference type="RefSeq" id="WP_117718359.1">
    <property type="nucleotide sequence ID" value="NZ_QSTP01000001.1"/>
</dbReference>
<protein>
    <submittedName>
        <fullName evidence="2">Uncharacterized protein</fullName>
    </submittedName>
</protein>
<dbReference type="EMBL" id="QSTP01000001">
    <property type="protein sequence ID" value="RGM75603.1"/>
    <property type="molecule type" value="Genomic_DNA"/>
</dbReference>
<feature type="transmembrane region" description="Helical" evidence="1">
    <location>
        <begin position="34"/>
        <end position="53"/>
    </location>
</feature>
<keyword evidence="1" id="KW-0472">Membrane</keyword>
<gene>
    <name evidence="2" type="ORF">DXB99_03485</name>
</gene>
<comment type="caution">
    <text evidence="2">The sequence shown here is derived from an EMBL/GenBank/DDBJ whole genome shotgun (WGS) entry which is preliminary data.</text>
</comment>